<reference evidence="2" key="2">
    <citation type="submission" date="2015-01" db="EMBL/GenBank/DDBJ databases">
        <title>Evolutionary Origins and Diversification of the Mycorrhizal Mutualists.</title>
        <authorList>
            <consortium name="DOE Joint Genome Institute"/>
            <consortium name="Mycorrhizal Genomics Consortium"/>
            <person name="Kohler A."/>
            <person name="Kuo A."/>
            <person name="Nagy L.G."/>
            <person name="Floudas D."/>
            <person name="Copeland A."/>
            <person name="Barry K.W."/>
            <person name="Cichocki N."/>
            <person name="Veneault-Fourrey C."/>
            <person name="LaButti K."/>
            <person name="Lindquist E.A."/>
            <person name="Lipzen A."/>
            <person name="Lundell T."/>
            <person name="Morin E."/>
            <person name="Murat C."/>
            <person name="Riley R."/>
            <person name="Ohm R."/>
            <person name="Sun H."/>
            <person name="Tunlid A."/>
            <person name="Henrissat B."/>
            <person name="Grigoriev I.V."/>
            <person name="Hibbett D.S."/>
            <person name="Martin F."/>
        </authorList>
    </citation>
    <scope>NUCLEOTIDE SEQUENCE [LARGE SCALE GENOMIC DNA]</scope>
    <source>
        <strain evidence="2">441</strain>
    </source>
</reference>
<reference evidence="1 2" key="1">
    <citation type="submission" date="2014-04" db="EMBL/GenBank/DDBJ databases">
        <authorList>
            <consortium name="DOE Joint Genome Institute"/>
            <person name="Kuo A."/>
            <person name="Kohler A."/>
            <person name="Costa M.D."/>
            <person name="Nagy L.G."/>
            <person name="Floudas D."/>
            <person name="Copeland A."/>
            <person name="Barry K.W."/>
            <person name="Cichocki N."/>
            <person name="Veneault-Fourrey C."/>
            <person name="LaButti K."/>
            <person name="Lindquist E.A."/>
            <person name="Lipzen A."/>
            <person name="Lundell T."/>
            <person name="Morin E."/>
            <person name="Murat C."/>
            <person name="Sun H."/>
            <person name="Tunlid A."/>
            <person name="Henrissat B."/>
            <person name="Grigoriev I.V."/>
            <person name="Hibbett D.S."/>
            <person name="Martin F."/>
            <person name="Nordberg H.P."/>
            <person name="Cantor M.N."/>
            <person name="Hua S.X."/>
        </authorList>
    </citation>
    <scope>NUCLEOTIDE SEQUENCE [LARGE SCALE GENOMIC DNA]</scope>
    <source>
        <strain evidence="1 2">441</strain>
    </source>
</reference>
<proteinExistence type="predicted"/>
<keyword evidence="2" id="KW-1185">Reference proteome</keyword>
<dbReference type="STRING" id="765257.A0A0C9YPR6"/>
<dbReference type="Proteomes" id="UP000054018">
    <property type="component" value="Unassembled WGS sequence"/>
</dbReference>
<evidence type="ECO:0000313" key="2">
    <source>
        <dbReference type="Proteomes" id="UP000054018"/>
    </source>
</evidence>
<sequence>MQTGISPHSPRNTSTQIECAADRADPGECCQADGGKGNAHLLHTANLNISFLATKIHKRIRLRRTKHQAQPNLHADRHLPLIPLAVLTCALTAPLIPKALPEFGSPPVPLSSTVDREAQSEALLVLSLDLSPKWSHTALNYVQSPDLHGKFHNILEIYFHLEEYSFFANGKGLPHTFSSKHRPEPIHWWISRARTGCPPIPDILSVIAALKWWEQKSKLGMCNFLCGWRLWRISIAWVMERVIESRGNDGNSK</sequence>
<dbReference type="HOGENOM" id="CLU_1098864_0_0_1"/>
<gene>
    <name evidence="1" type="ORF">PISMIDRAFT_16280</name>
</gene>
<organism evidence="1 2">
    <name type="scientific">Pisolithus microcarpus 441</name>
    <dbReference type="NCBI Taxonomy" id="765257"/>
    <lineage>
        <taxon>Eukaryota</taxon>
        <taxon>Fungi</taxon>
        <taxon>Dikarya</taxon>
        <taxon>Basidiomycota</taxon>
        <taxon>Agaricomycotina</taxon>
        <taxon>Agaricomycetes</taxon>
        <taxon>Agaricomycetidae</taxon>
        <taxon>Boletales</taxon>
        <taxon>Sclerodermatineae</taxon>
        <taxon>Pisolithaceae</taxon>
        <taxon>Pisolithus</taxon>
    </lineage>
</organism>
<accession>A0A0C9YPR6</accession>
<evidence type="ECO:0000313" key="1">
    <source>
        <dbReference type="EMBL" id="KIK15819.1"/>
    </source>
</evidence>
<dbReference type="OrthoDB" id="2680459at2759"/>
<dbReference type="EMBL" id="KN833877">
    <property type="protein sequence ID" value="KIK15819.1"/>
    <property type="molecule type" value="Genomic_DNA"/>
</dbReference>
<protein>
    <submittedName>
        <fullName evidence="1">Uncharacterized protein</fullName>
    </submittedName>
</protein>
<dbReference type="AlphaFoldDB" id="A0A0C9YPR6"/>
<name>A0A0C9YPR6_9AGAM</name>